<evidence type="ECO:0000313" key="3">
    <source>
        <dbReference type="Proteomes" id="UP000242287"/>
    </source>
</evidence>
<keyword evidence="1" id="KW-0812">Transmembrane</keyword>
<keyword evidence="1" id="KW-0472">Membrane</keyword>
<name>A0A2A9N9M7_9AGAR</name>
<proteinExistence type="predicted"/>
<feature type="transmembrane region" description="Helical" evidence="1">
    <location>
        <begin position="58"/>
        <end position="86"/>
    </location>
</feature>
<feature type="transmembrane region" description="Helical" evidence="1">
    <location>
        <begin position="5"/>
        <end position="25"/>
    </location>
</feature>
<evidence type="ECO:0000313" key="2">
    <source>
        <dbReference type="EMBL" id="PFH45984.1"/>
    </source>
</evidence>
<keyword evidence="3" id="KW-1185">Reference proteome</keyword>
<evidence type="ECO:0000256" key="1">
    <source>
        <dbReference type="SAM" id="Phobius"/>
    </source>
</evidence>
<organism evidence="2 3">
    <name type="scientific">Amanita thiersii Skay4041</name>
    <dbReference type="NCBI Taxonomy" id="703135"/>
    <lineage>
        <taxon>Eukaryota</taxon>
        <taxon>Fungi</taxon>
        <taxon>Dikarya</taxon>
        <taxon>Basidiomycota</taxon>
        <taxon>Agaricomycotina</taxon>
        <taxon>Agaricomycetes</taxon>
        <taxon>Agaricomycetidae</taxon>
        <taxon>Agaricales</taxon>
        <taxon>Pluteineae</taxon>
        <taxon>Amanitaceae</taxon>
        <taxon>Amanita</taxon>
    </lineage>
</organism>
<dbReference type="Proteomes" id="UP000242287">
    <property type="component" value="Unassembled WGS sequence"/>
</dbReference>
<feature type="non-terminal residue" evidence="2">
    <location>
        <position position="1"/>
    </location>
</feature>
<reference evidence="2 3" key="1">
    <citation type="submission" date="2014-02" db="EMBL/GenBank/DDBJ databases">
        <title>Transposable element dynamics among asymbiotic and ectomycorrhizal Amanita fungi.</title>
        <authorList>
            <consortium name="DOE Joint Genome Institute"/>
            <person name="Hess J."/>
            <person name="Skrede I."/>
            <person name="Wolfe B."/>
            <person name="LaButti K."/>
            <person name="Ohm R.A."/>
            <person name="Grigoriev I.V."/>
            <person name="Pringle A."/>
        </authorList>
    </citation>
    <scope>NUCLEOTIDE SEQUENCE [LARGE SCALE GENOMIC DNA]</scope>
    <source>
        <strain evidence="2 3">SKay4041</strain>
    </source>
</reference>
<accession>A0A2A9N9M7</accession>
<dbReference type="OrthoDB" id="2752889at2759"/>
<keyword evidence="1" id="KW-1133">Transmembrane helix</keyword>
<protein>
    <submittedName>
        <fullName evidence="2">Uncharacterized protein</fullName>
    </submittedName>
</protein>
<gene>
    <name evidence="2" type="ORF">AMATHDRAFT_121884</name>
</gene>
<dbReference type="EMBL" id="KZ302257">
    <property type="protein sequence ID" value="PFH45984.1"/>
    <property type="molecule type" value="Genomic_DNA"/>
</dbReference>
<feature type="non-terminal residue" evidence="2">
    <location>
        <position position="138"/>
    </location>
</feature>
<dbReference type="AlphaFoldDB" id="A0A2A9N9M7"/>
<sequence length="138" mass="15570">IATSIIKILLFVPWCITVGGTILMWPNQLEWIAFQTGYIDSPEGIHRFAHWAEIGHHYVMIFLAFLACLLWTLPPLARVTLVIGLLSRFAHVWHEFQVDWSLPLGLHDKQSIYLLATSGGCGLSERLSIQKTEAGFVV</sequence>